<keyword evidence="3" id="KW-0804">Transcription</keyword>
<evidence type="ECO:0000313" key="8">
    <source>
        <dbReference type="Proteomes" id="UP000012960"/>
    </source>
</evidence>
<reference evidence="7" key="2">
    <citation type="submission" date="2021-05" db="UniProtKB">
        <authorList>
            <consortium name="EnsemblPlants"/>
        </authorList>
    </citation>
    <scope>IDENTIFICATION</scope>
    <source>
        <strain evidence="7">subsp. malaccensis</strain>
    </source>
</reference>
<dbReference type="KEGG" id="mus:104000146"/>
<reference evidence="6" key="1">
    <citation type="submission" date="2021-03" db="EMBL/GenBank/DDBJ databases">
        <authorList>
            <consortium name="Genoscope - CEA"/>
            <person name="William W."/>
        </authorList>
    </citation>
    <scope>NUCLEOTIDE SEQUENCE</scope>
    <source>
        <strain evidence="6">Doubled-haploid Pahang</strain>
    </source>
</reference>
<dbReference type="CDD" id="cd11444">
    <property type="entry name" value="bHLH_AtIBH1_like"/>
    <property type="match status" value="1"/>
</dbReference>
<dbReference type="Proteomes" id="UP000012960">
    <property type="component" value="Unplaced"/>
</dbReference>
<evidence type="ECO:0000256" key="1">
    <source>
        <dbReference type="ARBA" id="ARBA00004123"/>
    </source>
</evidence>
<keyword evidence="2" id="KW-0805">Transcription regulation</keyword>
<evidence type="ECO:0000313" key="6">
    <source>
        <dbReference type="EMBL" id="CAG1852815.1"/>
    </source>
</evidence>
<accession>A0A804KS78</accession>
<evidence type="ECO:0000256" key="4">
    <source>
        <dbReference type="ARBA" id="ARBA00023242"/>
    </source>
</evidence>
<name>A0A804KS78_MUSAM</name>
<dbReference type="InParanoid" id="A0A804KS78"/>
<dbReference type="InterPro" id="IPR044549">
    <property type="entry name" value="bHLH_AtIBH1-like"/>
</dbReference>
<protein>
    <submittedName>
        <fullName evidence="6">(wild Malaysian banana) hypothetical protein</fullName>
    </submittedName>
</protein>
<keyword evidence="8" id="KW-1185">Reference proteome</keyword>
<keyword evidence="4" id="KW-0539">Nucleus</keyword>
<dbReference type="EMBL" id="HG996476">
    <property type="protein sequence ID" value="CAG1852815.1"/>
    <property type="molecule type" value="Genomic_DNA"/>
</dbReference>
<evidence type="ECO:0000256" key="2">
    <source>
        <dbReference type="ARBA" id="ARBA00023015"/>
    </source>
</evidence>
<gene>
    <name evidence="6" type="ORF">GSMUA_310410.1</name>
</gene>
<dbReference type="OrthoDB" id="1922093at2759"/>
<proteinExistence type="predicted"/>
<organism evidence="7 8">
    <name type="scientific">Musa acuminata subsp. malaccensis</name>
    <name type="common">Wild banana</name>
    <name type="synonym">Musa malaccensis</name>
    <dbReference type="NCBI Taxonomy" id="214687"/>
    <lineage>
        <taxon>Eukaryota</taxon>
        <taxon>Viridiplantae</taxon>
        <taxon>Streptophyta</taxon>
        <taxon>Embryophyta</taxon>
        <taxon>Tracheophyta</taxon>
        <taxon>Spermatophyta</taxon>
        <taxon>Magnoliopsida</taxon>
        <taxon>Liliopsida</taxon>
        <taxon>Zingiberales</taxon>
        <taxon>Musaceae</taxon>
        <taxon>Musa</taxon>
    </lineage>
</organism>
<feature type="domain" description="IBH1-like N-terminal" evidence="5">
    <location>
        <begin position="34"/>
        <end position="95"/>
    </location>
</feature>
<dbReference type="AlphaFoldDB" id="A0A804KS78"/>
<evidence type="ECO:0000259" key="5">
    <source>
        <dbReference type="Pfam" id="PF26576"/>
    </source>
</evidence>
<dbReference type="PANTHER" id="PTHR33124">
    <property type="entry name" value="TRANSCRIPTION FACTOR IBH1-LIKE 1"/>
    <property type="match status" value="1"/>
</dbReference>
<dbReference type="OMA" id="MNISECM"/>
<dbReference type="Gramene" id="Ma10_t03550.1">
    <property type="protein sequence ID" value="Ma10_p03550.1"/>
    <property type="gene ID" value="Ma10_g03550"/>
</dbReference>
<dbReference type="GO" id="GO:0006355">
    <property type="term" value="P:regulation of DNA-templated transcription"/>
    <property type="evidence" value="ECO:0007669"/>
    <property type="project" value="InterPro"/>
</dbReference>
<dbReference type="EnsemblPlants" id="Ma10_t03550.1">
    <property type="protein sequence ID" value="Ma10_p03550.1"/>
    <property type="gene ID" value="Ma10_g03550"/>
</dbReference>
<dbReference type="Pfam" id="PF26576">
    <property type="entry name" value="IBH1_N"/>
    <property type="match status" value="1"/>
</dbReference>
<dbReference type="GO" id="GO:0005634">
    <property type="term" value="C:nucleus"/>
    <property type="evidence" value="ECO:0007669"/>
    <property type="project" value="UniProtKB-SubCell"/>
</dbReference>
<evidence type="ECO:0000313" key="7">
    <source>
        <dbReference type="EnsemblPlants" id="Ma10_p03550.1"/>
    </source>
</evidence>
<dbReference type="PANTHER" id="PTHR33124:SF5">
    <property type="entry name" value="TRANSCRIPTION FACTOR IBH1-LIKE 1"/>
    <property type="match status" value="1"/>
</dbReference>
<comment type="subcellular location">
    <subcellularLocation>
        <location evidence="1">Nucleus</location>
    </subcellularLocation>
</comment>
<sequence>MLSRTHFIYISACVAAFSPSCLLSFSVAAMQVTEAFKHAFLKQMLLGFQASAVSTNSMGFQERKNAIKLSADVAMAVARGSRKWTRGLIAGLSEEQQNRSFLQLILGEQYERRLMKPCYSSWKIPRCRKIVRRSLRVCCRRQKKKKNQSGVLARTLVEKRTQQLKRLVPGGESMDGFSLLDETLDYVLSLRAQVDLMQSLLTTVESSKLRSHSKRTLPERKASYVGK</sequence>
<dbReference type="InterPro" id="IPR059002">
    <property type="entry name" value="IBH1_N"/>
</dbReference>
<dbReference type="InterPro" id="IPR044660">
    <property type="entry name" value="IBH1-like"/>
</dbReference>
<evidence type="ECO:0000256" key="3">
    <source>
        <dbReference type="ARBA" id="ARBA00023163"/>
    </source>
</evidence>